<dbReference type="Gene3D" id="3.40.50.300">
    <property type="entry name" value="P-loop containing nucleotide triphosphate hydrolases"/>
    <property type="match status" value="1"/>
</dbReference>
<feature type="compositionally biased region" description="Basic and acidic residues" evidence="1">
    <location>
        <begin position="314"/>
        <end position="343"/>
    </location>
</feature>
<feature type="compositionally biased region" description="Basic and acidic residues" evidence="1">
    <location>
        <begin position="548"/>
        <end position="561"/>
    </location>
</feature>
<dbReference type="Proteomes" id="UP000078546">
    <property type="component" value="Unassembled WGS sequence"/>
</dbReference>
<accession>A0A1A8W9T5</accession>
<feature type="compositionally biased region" description="Basic and acidic residues" evidence="1">
    <location>
        <begin position="292"/>
        <end position="306"/>
    </location>
</feature>
<name>A0A1A8W9T5_PLAOA</name>
<organism evidence="2 3">
    <name type="scientific">Plasmodium ovale curtisi</name>
    <dbReference type="NCBI Taxonomy" id="864141"/>
    <lineage>
        <taxon>Eukaryota</taxon>
        <taxon>Sar</taxon>
        <taxon>Alveolata</taxon>
        <taxon>Apicomplexa</taxon>
        <taxon>Aconoidasida</taxon>
        <taxon>Haemosporida</taxon>
        <taxon>Plasmodiidae</taxon>
        <taxon>Plasmodium</taxon>
        <taxon>Plasmodium (Plasmodium)</taxon>
    </lineage>
</organism>
<evidence type="ECO:0000256" key="1">
    <source>
        <dbReference type="SAM" id="MobiDB-lite"/>
    </source>
</evidence>
<reference evidence="3" key="1">
    <citation type="submission" date="2016-05" db="EMBL/GenBank/DDBJ databases">
        <authorList>
            <person name="Naeem Raeece"/>
        </authorList>
    </citation>
    <scope>NUCLEOTIDE SEQUENCE [LARGE SCALE GENOMIC DNA]</scope>
</reference>
<protein>
    <submittedName>
        <fullName evidence="2">Uncharacterized protein</fullName>
    </submittedName>
</protein>
<evidence type="ECO:0000313" key="3">
    <source>
        <dbReference type="Proteomes" id="UP000078546"/>
    </source>
</evidence>
<proteinExistence type="predicted"/>
<dbReference type="AlphaFoldDB" id="A0A1A8W9T5"/>
<evidence type="ECO:0000313" key="2">
    <source>
        <dbReference type="EMBL" id="SBS89595.1"/>
    </source>
</evidence>
<feature type="region of interest" description="Disordered" evidence="1">
    <location>
        <begin position="56"/>
        <end position="91"/>
    </location>
</feature>
<feature type="region of interest" description="Disordered" evidence="1">
    <location>
        <begin position="548"/>
        <end position="589"/>
    </location>
</feature>
<dbReference type="EMBL" id="FLQV01000309">
    <property type="protein sequence ID" value="SBS89595.1"/>
    <property type="molecule type" value="Genomic_DNA"/>
</dbReference>
<feature type="region of interest" description="Disordered" evidence="1">
    <location>
        <begin position="986"/>
        <end position="1064"/>
    </location>
</feature>
<feature type="compositionally biased region" description="Basic and acidic residues" evidence="1">
    <location>
        <begin position="578"/>
        <end position="589"/>
    </location>
</feature>
<gene>
    <name evidence="2" type="ORF">POVCU1_016760</name>
</gene>
<feature type="compositionally biased region" description="Basic and acidic residues" evidence="1">
    <location>
        <begin position="986"/>
        <end position="1041"/>
    </location>
</feature>
<feature type="compositionally biased region" description="Basic and acidic residues" evidence="1">
    <location>
        <begin position="59"/>
        <end position="91"/>
    </location>
</feature>
<feature type="region of interest" description="Disordered" evidence="1">
    <location>
        <begin position="292"/>
        <end position="343"/>
    </location>
</feature>
<dbReference type="InterPro" id="IPR027417">
    <property type="entry name" value="P-loop_NTPase"/>
</dbReference>
<sequence length="1064" mass="124945">MEIQIMEETLARLKIFYTFFTRSAERVKENNEFVASEEAQAYSYKEDRIIKEKGKKKLTFNDEKDSPKKEETRDGKENEHQRGWQHDGQRVRQDDLLTNEQRQRPFAFLFSTAGRELLMSDTFLVEQKRKRNSFLMEDCVVKYEQNCWTISSKGKHIYAVIGEGKRDEIGMEDGMISYVYFLYTNYQRNYVNDLTYYVQADFTENTFKEVNIFFIDLSEKIWNFALKKRVLQKMLIHVKRSKGLCFIFFSSILMGKYKLCVSNMVRQLRRDKQGNRGEATVFYLVEGGDAEGKSVDEKSNSVDAEGKSVNAYGKPKDVHGKPKDVDGETKDVDGETKDVDGEGGARDGGSICCSFFSSIASIFSLLQEENVPFLKVYNLERYTRIFIYNCENMQRKIFINHLQKLPNFYIYEVNINTLFGLYFSETERNILRVFKKCQRTLKCTSKNVCLVIDGIDVIARGRSNKDDTRGSCQTSDVDTRWSDNTRKGEGGVDNDRLLTTLLLCLDSIDNCTIKKRCRLGGNGLLQKGKGALLVQKMREKYQKEGTLKCANDDTGRDTHEDNQEDIDTKLGTSESSDFGDRSLDGDSKGAHWKKKLEGHVFRFMYYFASLLCVKKLMLLVHRNVKTIFNFFKSKDAKSLNFKALFLSTPNRKYKIVHIHNNKSIKKVAGIQKTVKSNVFVQGILKRGNITRLRMFSFSPLSVSSKFFAANIKSLKLSALHFIRIYKFIIYIRCLLEWLPQINPHLNPFVYVFTYTNSYVQFFHVIQIHSKRIWYRFERSIFLVVFGNDRILSIIVVDPFPKLYMYQKMFRSDAHFLMLCNLRFLEIQNLLIKRFNIFKNEEIKILKKNNTKIILYEWAKYLTEENKNTDIKNIPLNVLCNKKVHDIIKNDIDCRWLINMINVVKIEKEKKKISKNEFNYIDKLHLNNYPNVFYYEYPQYPYNYFEKKKMTNFFSLIKFPYNDILNISKKVTDISFYGTCRNKEIDKCNDTNDNDKDSDFKKSSDNDMESDFKKSSDNDKESYFKKSNDNDKENDKQFDEHNINYTSSNYVYAPSEMETSKENYH</sequence>